<evidence type="ECO:0000256" key="7">
    <source>
        <dbReference type="SAM" id="MobiDB-lite"/>
    </source>
</evidence>
<evidence type="ECO:0000256" key="1">
    <source>
        <dbReference type="ARBA" id="ARBA00022723"/>
    </source>
</evidence>
<keyword evidence="8" id="KW-0472">Membrane</keyword>
<proteinExistence type="predicted"/>
<evidence type="ECO:0000259" key="9">
    <source>
        <dbReference type="SMART" id="SM00906"/>
    </source>
</evidence>
<sequence>MGGGWHVRDSVDFLDAGRPQLAVQGPSAPPGDVLGSRRMLRRWQCKRCDDASLLRVMSNMQKQQRHANSPVSGQTFIDDSAITRALGWWRSWQLDADEGLMRFLFVKDPSPWRRCLGVGDGVLRRVLVALNQLHGERAVTISSIPLHFSPGGLHADNSEVNGRFFNRPGGYLPEGQSSLYGVPLSICPPGTPRPAARSLSSRWLRRARAGRRRGQRQIPGPQPPRRWRFCTLHQRRGKGLMKLSRINRPTRIHAIFIGLLGLDSGPAASPARQSLHRSPASPRRCNTGTSVQTDDTNSRPLACNYALDAIASVTAPAARHVVGQGNQEERLLVRALPPAQAPTTLQYHRSRDRLLHRSNAAGSSLSATAVPPATTTVYTSSTYHGHHRNPTLSYTQRLEERIKELEDQLASVAKSPASAAASSHSSPPVGTAHDASASARGLDEHGVTRGFRGLKIDDRGGITYHGTTSFFNLPSDRLPVGSDYMATNDSNIQRRERLVNNAWHQRALENLSDIPEPFQYLLNVHWCWINPLFGFLYRPAFTRDMQSLGPYYSHTLLNAVISHSIRWGQNDPATKRLLDESYDGGAVFAKHARTMVFDELSRGVCTIPTIQTLLLLSAQECSLGNTTQAWTYSGIAFRLIDHLGICVDAQRYPGSLPLSDEDLEIRHRIFWSCYFWDKLISLYLGRSPSIQQTSISPPQIVFDDSAEEDIWVPFGAQQVGVTWKYPPTTAHSASCFMSMCRLSVIFNEILIHMYDPLSQNTDAEVQECLRTQEPAFQEWWNQLAPHLKLDPLALPAMAPPSHIVTMNCLYHTFKILLYRPMLTGRGRGAEEGSAQIKGYLVECVTSATAIITIFDLFCRTFTMNYCVLSLAYSVYIAASIFLLQVQATSDTQQAMRKLNYCIQCLDQVKNFSPVINSALNLLTRELAAIGMGLDMPSPRQSEPYPASRPEMSMPGSVYPQADEPRQMPPPSHPLFQPTLNHSFGPESMAMHPSVFETMSTLEPLSVRVAAIHEAAAQAAVSLPGRGTGGLDPDTGVPSRHPRDDDGTITSAATRPRWSSHTIRRDRKRHCPWQSNPGDATHPRSEPGERVQMRRRAETRLGHYRTDGLGVFGLASA</sequence>
<feature type="transmembrane region" description="Helical" evidence="8">
    <location>
        <begin position="865"/>
        <end position="885"/>
    </location>
</feature>
<evidence type="ECO:0000256" key="6">
    <source>
        <dbReference type="ARBA" id="ARBA00023242"/>
    </source>
</evidence>
<dbReference type="Pfam" id="PF04082">
    <property type="entry name" value="Fungal_trans"/>
    <property type="match status" value="1"/>
</dbReference>
<dbReference type="SMART" id="SM00906">
    <property type="entry name" value="Fungal_trans"/>
    <property type="match status" value="1"/>
</dbReference>
<feature type="compositionally biased region" description="Low complexity" evidence="7">
    <location>
        <begin position="410"/>
        <end position="428"/>
    </location>
</feature>
<evidence type="ECO:0000256" key="5">
    <source>
        <dbReference type="ARBA" id="ARBA00023163"/>
    </source>
</evidence>
<reference evidence="10 11" key="1">
    <citation type="journal article" date="2024" name="Microbiol. Resour. Announc.">
        <title>Genome annotations for the ascomycete fungi Trichoderma harzianum, Trichoderma aggressivum, and Purpureocillium lilacinum.</title>
        <authorList>
            <person name="Beijen E.P.W."/>
            <person name="Ohm R.A."/>
        </authorList>
    </citation>
    <scope>NUCLEOTIDE SEQUENCE [LARGE SCALE GENOMIC DNA]</scope>
    <source>
        <strain evidence="10 11">CBS 150709</strain>
    </source>
</reference>
<name>A0ABR0CDM3_PURLI</name>
<feature type="compositionally biased region" description="Basic and acidic residues" evidence="7">
    <location>
        <begin position="1080"/>
        <end position="1091"/>
    </location>
</feature>
<feature type="domain" description="Xylanolytic transcriptional activator regulatory" evidence="9">
    <location>
        <begin position="629"/>
        <end position="704"/>
    </location>
</feature>
<keyword evidence="6" id="KW-0539">Nucleus</keyword>
<protein>
    <submittedName>
        <fullName evidence="10">Transcriptional regulator family: Fungal Specific TF</fullName>
    </submittedName>
</protein>
<feature type="compositionally biased region" description="Polar residues" evidence="7">
    <location>
        <begin position="284"/>
        <end position="297"/>
    </location>
</feature>
<keyword evidence="2" id="KW-0862">Zinc</keyword>
<evidence type="ECO:0000256" key="4">
    <source>
        <dbReference type="ARBA" id="ARBA00023125"/>
    </source>
</evidence>
<dbReference type="EMBL" id="JAWRVI010000003">
    <property type="protein sequence ID" value="KAK4094522.1"/>
    <property type="molecule type" value="Genomic_DNA"/>
</dbReference>
<dbReference type="InterPro" id="IPR007219">
    <property type="entry name" value="XnlR_reg_dom"/>
</dbReference>
<keyword evidence="5" id="KW-0804">Transcription</keyword>
<evidence type="ECO:0000256" key="2">
    <source>
        <dbReference type="ARBA" id="ARBA00022833"/>
    </source>
</evidence>
<accession>A0ABR0CDM3</accession>
<keyword evidence="8" id="KW-0812">Transmembrane</keyword>
<feature type="region of interest" description="Disordered" evidence="7">
    <location>
        <begin position="937"/>
        <end position="967"/>
    </location>
</feature>
<dbReference type="PANTHER" id="PTHR31313">
    <property type="entry name" value="TY1 ENHANCER ACTIVATOR"/>
    <property type="match status" value="1"/>
</dbReference>
<organism evidence="10 11">
    <name type="scientific">Purpureocillium lilacinum</name>
    <name type="common">Paecilomyces lilacinus</name>
    <dbReference type="NCBI Taxonomy" id="33203"/>
    <lineage>
        <taxon>Eukaryota</taxon>
        <taxon>Fungi</taxon>
        <taxon>Dikarya</taxon>
        <taxon>Ascomycota</taxon>
        <taxon>Pezizomycotina</taxon>
        <taxon>Sordariomycetes</taxon>
        <taxon>Hypocreomycetidae</taxon>
        <taxon>Hypocreales</taxon>
        <taxon>Ophiocordycipitaceae</taxon>
        <taxon>Purpureocillium</taxon>
    </lineage>
</organism>
<dbReference type="InterPro" id="IPR051615">
    <property type="entry name" value="Transcr_Regulatory_Elem"/>
</dbReference>
<comment type="caution">
    <text evidence="10">The sequence shown here is derived from an EMBL/GenBank/DDBJ whole genome shotgun (WGS) entry which is preliminary data.</text>
</comment>
<feature type="compositionally biased region" description="Basic residues" evidence="7">
    <location>
        <begin position="1061"/>
        <end position="1070"/>
    </location>
</feature>
<feature type="region of interest" description="Disordered" evidence="7">
    <location>
        <begin position="409"/>
        <end position="443"/>
    </location>
</feature>
<keyword evidence="8" id="KW-1133">Transmembrane helix</keyword>
<gene>
    <name evidence="10" type="ORF">Purlil1_1127</name>
</gene>
<dbReference type="PANTHER" id="PTHR31313:SF85">
    <property type="entry name" value="ZN(II)2CYS6 TRANSCRIPTION FACTOR (EUROFUNG)"/>
    <property type="match status" value="1"/>
</dbReference>
<keyword evidence="11" id="KW-1185">Reference proteome</keyword>
<feature type="compositionally biased region" description="Polar residues" evidence="7">
    <location>
        <begin position="1047"/>
        <end position="1060"/>
    </location>
</feature>
<evidence type="ECO:0000313" key="10">
    <source>
        <dbReference type="EMBL" id="KAK4094522.1"/>
    </source>
</evidence>
<keyword evidence="4" id="KW-0238">DNA-binding</keyword>
<feature type="region of interest" description="Disordered" evidence="7">
    <location>
        <begin position="1022"/>
        <end position="1091"/>
    </location>
</feature>
<keyword evidence="3" id="KW-0805">Transcription regulation</keyword>
<evidence type="ECO:0000256" key="3">
    <source>
        <dbReference type="ARBA" id="ARBA00023015"/>
    </source>
</evidence>
<dbReference type="Proteomes" id="UP001287286">
    <property type="component" value="Unassembled WGS sequence"/>
</dbReference>
<feature type="region of interest" description="Disordered" evidence="7">
    <location>
        <begin position="267"/>
        <end position="297"/>
    </location>
</feature>
<evidence type="ECO:0000256" key="8">
    <source>
        <dbReference type="SAM" id="Phobius"/>
    </source>
</evidence>
<keyword evidence="1" id="KW-0479">Metal-binding</keyword>
<dbReference type="CDD" id="cd12148">
    <property type="entry name" value="fungal_TF_MHR"/>
    <property type="match status" value="1"/>
</dbReference>
<evidence type="ECO:0000313" key="11">
    <source>
        <dbReference type="Proteomes" id="UP001287286"/>
    </source>
</evidence>